<feature type="transmembrane region" description="Helical" evidence="1">
    <location>
        <begin position="6"/>
        <end position="25"/>
    </location>
</feature>
<dbReference type="AlphaFoldDB" id="A0A650CTW1"/>
<evidence type="ECO:0000256" key="1">
    <source>
        <dbReference type="SAM" id="Phobius"/>
    </source>
</evidence>
<feature type="transmembrane region" description="Helical" evidence="1">
    <location>
        <begin position="221"/>
        <end position="250"/>
    </location>
</feature>
<dbReference type="RefSeq" id="WP_152942708.1">
    <property type="nucleotide sequence ID" value="NZ_CP045482.1"/>
</dbReference>
<keyword evidence="1" id="KW-0812">Transmembrane</keyword>
<feature type="transmembrane region" description="Helical" evidence="1">
    <location>
        <begin position="32"/>
        <end position="56"/>
    </location>
</feature>
<evidence type="ECO:0000313" key="2">
    <source>
        <dbReference type="EMBL" id="MQL56216.1"/>
    </source>
</evidence>
<dbReference type="Proteomes" id="UP000474054">
    <property type="component" value="Unassembled WGS sequence"/>
</dbReference>
<feature type="transmembrane region" description="Helical" evidence="1">
    <location>
        <begin position="192"/>
        <end position="209"/>
    </location>
</feature>
<dbReference type="GeneID" id="42778859"/>
<protein>
    <submittedName>
        <fullName evidence="3">Uncharacterized protein</fullName>
    </submittedName>
</protein>
<keyword evidence="1" id="KW-0472">Membrane</keyword>
<evidence type="ECO:0000313" key="5">
    <source>
        <dbReference type="Proteomes" id="UP000474054"/>
    </source>
</evidence>
<dbReference type="EMBL" id="WHYS01000002">
    <property type="protein sequence ID" value="MQL56216.1"/>
    <property type="molecule type" value="Genomic_DNA"/>
</dbReference>
<gene>
    <name evidence="3" type="ORF">D1866_03945</name>
    <name evidence="2" type="ORF">GFB69_10885</name>
</gene>
<evidence type="ECO:0000313" key="3">
    <source>
        <dbReference type="EMBL" id="QGR21246.1"/>
    </source>
</evidence>
<evidence type="ECO:0000313" key="4">
    <source>
        <dbReference type="Proteomes" id="UP000426328"/>
    </source>
</evidence>
<reference evidence="3 4" key="2">
    <citation type="submission" date="2019-10" db="EMBL/GenBank/DDBJ databases">
        <title>Genome Sequences from Six Type Strain Members of the Archaeal Family Sulfolobaceae: Acidianus ambivalens, Acidianus infernus, Metallosphaera prunae, Stygiolobus azoricus, Sulfolobus metallicus, and Sulfurisphaera ohwakuensis.</title>
        <authorList>
            <person name="Counts J.A."/>
            <person name="Kelly R.M."/>
        </authorList>
    </citation>
    <scope>NUCLEOTIDE SEQUENCE [LARGE SCALE GENOMIC DNA]</scope>
    <source>
        <strain evidence="3 4">LEI 10</strain>
    </source>
</reference>
<dbReference type="EMBL" id="CP045482">
    <property type="protein sequence ID" value="QGR21246.1"/>
    <property type="molecule type" value="Genomic_DNA"/>
</dbReference>
<accession>A0A650CTW1</accession>
<feature type="transmembrane region" description="Helical" evidence="1">
    <location>
        <begin position="103"/>
        <end position="124"/>
    </location>
</feature>
<reference evidence="2 5" key="1">
    <citation type="submission" date="2019-10" db="EMBL/GenBank/DDBJ databases">
        <title>Comparative genomics of sulfur disproportionating microorganisms.</title>
        <authorList>
            <person name="Ward L.M."/>
            <person name="Bertran E."/>
            <person name="Johnston D."/>
        </authorList>
    </citation>
    <scope>NUCLEOTIDE SEQUENCE [LARGE SCALE GENOMIC DNA]</scope>
    <source>
        <strain evidence="2 5">DSM 3772</strain>
    </source>
</reference>
<keyword evidence="1" id="KW-1133">Transmembrane helix</keyword>
<organism evidence="3 4">
    <name type="scientific">Acidianus ambivalens</name>
    <name type="common">Desulfurolobus ambivalens</name>
    <dbReference type="NCBI Taxonomy" id="2283"/>
    <lineage>
        <taxon>Archaea</taxon>
        <taxon>Thermoproteota</taxon>
        <taxon>Thermoprotei</taxon>
        <taxon>Sulfolobales</taxon>
        <taxon>Sulfolobaceae</taxon>
        <taxon>Acidianus</taxon>
    </lineage>
</organism>
<sequence>MVSIYLLSILAGVMVVAIIGIIYFVENVMRNYVHVFFTYFALIMMALMLLGAIIYLYSPSELTLGIAVGINMVFMIVILGYFFAIADEIEEKKNPISNIHRYFIALMLVINEALMGTTFTLAQFGNNIFSSPLQDVSSSLDSIWFFYPMMIEMLSLFIIAYVNNYDNDKLMMLIPFIGITSFPPLLFNINAWKMSSIIIDIALGILGFMKSEKNWKLIYSVLILSVLTSTISLKPVFCIAIAFTMVYYYFFIFEKYKIYTKK</sequence>
<feature type="transmembrane region" description="Helical" evidence="1">
    <location>
        <begin position="62"/>
        <end position="83"/>
    </location>
</feature>
<name>A0A650CTW1_ACIAM</name>
<feature type="transmembrane region" description="Helical" evidence="1">
    <location>
        <begin position="144"/>
        <end position="163"/>
    </location>
</feature>
<dbReference type="Proteomes" id="UP000426328">
    <property type="component" value="Chromosome"/>
</dbReference>
<proteinExistence type="predicted"/>
<dbReference type="KEGG" id="aamb:D1866_03945"/>
<keyword evidence="4" id="KW-1185">Reference proteome</keyword>